<dbReference type="AlphaFoldDB" id="A0A1W0XAJ1"/>
<dbReference type="Proteomes" id="UP000192578">
    <property type="component" value="Unassembled WGS sequence"/>
</dbReference>
<dbReference type="EMBL" id="MTYJ01000007">
    <property type="protein sequence ID" value="OQV24418.1"/>
    <property type="molecule type" value="Genomic_DNA"/>
</dbReference>
<sequence length="204" mass="22540">MTSSSPPPNSSGDQRCRVGTSTRDPTGSRPRVIRHRTNHGQTIATIVPAEIVVTADEVFIPTAETVKRVGEVETLHETIEVTTQPEPTAVQEPLTIVRDDKHVPVSHLTVEELNRTAVVVEDITRHVAPKDDVFITTTEQVPVTSVVELERQRETQREAVQESFDTEPTTVKTIATIVPAEIVVTAVRDHFDIITTEKFLPEAV</sequence>
<reference evidence="3" key="1">
    <citation type="submission" date="2017-01" db="EMBL/GenBank/DDBJ databases">
        <title>Comparative genomics of anhydrobiosis in the tardigrade Hypsibius dujardini.</title>
        <authorList>
            <person name="Yoshida Y."/>
            <person name="Koutsovoulos G."/>
            <person name="Laetsch D."/>
            <person name="Stevens L."/>
            <person name="Kumar S."/>
            <person name="Horikawa D."/>
            <person name="Ishino K."/>
            <person name="Komine S."/>
            <person name="Tomita M."/>
            <person name="Blaxter M."/>
            <person name="Arakawa K."/>
        </authorList>
    </citation>
    <scope>NUCLEOTIDE SEQUENCE [LARGE SCALE GENOMIC DNA]</scope>
    <source>
        <strain evidence="3">Z151</strain>
    </source>
</reference>
<organism evidence="2 3">
    <name type="scientific">Hypsibius exemplaris</name>
    <name type="common">Freshwater tardigrade</name>
    <dbReference type="NCBI Taxonomy" id="2072580"/>
    <lineage>
        <taxon>Eukaryota</taxon>
        <taxon>Metazoa</taxon>
        <taxon>Ecdysozoa</taxon>
        <taxon>Tardigrada</taxon>
        <taxon>Eutardigrada</taxon>
        <taxon>Parachela</taxon>
        <taxon>Hypsibioidea</taxon>
        <taxon>Hypsibiidae</taxon>
        <taxon>Hypsibius</taxon>
    </lineage>
</organism>
<evidence type="ECO:0000313" key="2">
    <source>
        <dbReference type="EMBL" id="OQV24418.1"/>
    </source>
</evidence>
<proteinExistence type="predicted"/>
<protein>
    <submittedName>
        <fullName evidence="2">Uncharacterized protein</fullName>
    </submittedName>
</protein>
<evidence type="ECO:0000313" key="3">
    <source>
        <dbReference type="Proteomes" id="UP000192578"/>
    </source>
</evidence>
<name>A0A1W0XAJ1_HYPEX</name>
<accession>A0A1W0XAJ1</accession>
<gene>
    <name evidence="2" type="ORF">BV898_01950</name>
</gene>
<keyword evidence="3" id="KW-1185">Reference proteome</keyword>
<feature type="region of interest" description="Disordered" evidence="1">
    <location>
        <begin position="1"/>
        <end position="32"/>
    </location>
</feature>
<evidence type="ECO:0000256" key="1">
    <source>
        <dbReference type="SAM" id="MobiDB-lite"/>
    </source>
</evidence>
<comment type="caution">
    <text evidence="2">The sequence shown here is derived from an EMBL/GenBank/DDBJ whole genome shotgun (WGS) entry which is preliminary data.</text>
</comment>